<dbReference type="SUPFAM" id="SSF54695">
    <property type="entry name" value="POZ domain"/>
    <property type="match status" value="1"/>
</dbReference>
<sequence>MIVLKSSDDETFEVDVAVANQSQTIKNLLEDDCVKNGTIPLPNVSSKILVMVIEYCKRHVEAEGGENDEALTAFDEEFLEVDQTTLFDLIFAANYLNIKGLLDITCQTVVHMITKHKSPEQIRRIFNIKNDFTPEEEEQMREENPWAFEP</sequence>
<dbReference type="GO" id="GO:0009867">
    <property type="term" value="P:jasmonic acid mediated signaling pathway"/>
    <property type="evidence" value="ECO:0007669"/>
    <property type="project" value="UniProtKB-ARBA"/>
</dbReference>
<dbReference type="OrthoDB" id="7827685at2759"/>
<dbReference type="GO" id="GO:0005634">
    <property type="term" value="C:nucleus"/>
    <property type="evidence" value="ECO:0007669"/>
    <property type="project" value="UniProtKB-SubCell"/>
</dbReference>
<dbReference type="CDD" id="cd18322">
    <property type="entry name" value="BTB_POZ_SKP1"/>
    <property type="match status" value="1"/>
</dbReference>
<evidence type="ECO:0000256" key="7">
    <source>
        <dbReference type="PIRNR" id="PIRNR028729"/>
    </source>
</evidence>
<evidence type="ECO:0000259" key="9">
    <source>
        <dbReference type="Pfam" id="PF03931"/>
    </source>
</evidence>
<dbReference type="SMART" id="SM00512">
    <property type="entry name" value="Skp1"/>
    <property type="match status" value="1"/>
</dbReference>
<dbReference type="Gene3D" id="3.30.710.10">
    <property type="entry name" value="Potassium Channel Kv1.1, Chain A"/>
    <property type="match status" value="1"/>
</dbReference>
<evidence type="ECO:0000313" key="10">
    <source>
        <dbReference type="EMBL" id="ALI87036.1"/>
    </source>
</evidence>
<evidence type="ECO:0000256" key="6">
    <source>
        <dbReference type="ARBA" id="ARBA00054396"/>
    </source>
</evidence>
<proteinExistence type="evidence at transcript level"/>
<dbReference type="UniPathway" id="UPA00143"/>
<dbReference type="InterPro" id="IPR011333">
    <property type="entry name" value="SKP1/BTB/POZ_sf"/>
</dbReference>
<dbReference type="PANTHER" id="PTHR11165">
    <property type="entry name" value="SKP1"/>
    <property type="match status" value="1"/>
</dbReference>
<dbReference type="EMBL" id="KR703662">
    <property type="protein sequence ID" value="ALI87036.1"/>
    <property type="molecule type" value="mRNA"/>
</dbReference>
<evidence type="ECO:0000256" key="5">
    <source>
        <dbReference type="ARBA" id="ARBA00023242"/>
    </source>
</evidence>
<reference evidence="10" key="1">
    <citation type="submission" date="2015-04" db="EMBL/GenBank/DDBJ databases">
        <title>Characterization of SCF-COI1 protein complex in Catharanthus roseus.</title>
        <authorList>
            <person name="Patra B."/>
            <person name="Pattanaik S."/>
            <person name="Yuan L."/>
        </authorList>
    </citation>
    <scope>NUCLEOTIDE SEQUENCE</scope>
</reference>
<accession>A0A0P0CJ87</accession>
<keyword evidence="5" id="KW-0539">Nucleus</keyword>
<keyword evidence="4 7" id="KW-0833">Ubl conjugation pathway</keyword>
<comment type="subunit">
    <text evidence="7">Part of a SCF (SKP1-cullin-F-box) protein ligase complex.</text>
</comment>
<dbReference type="InterPro" id="IPR016072">
    <property type="entry name" value="Skp1_comp_dimer"/>
</dbReference>
<dbReference type="InterPro" id="IPR036296">
    <property type="entry name" value="SKP1-like_dim_sf"/>
</dbReference>
<dbReference type="InterPro" id="IPR001232">
    <property type="entry name" value="SKP1-like"/>
</dbReference>
<comment type="function">
    <text evidence="6 7">Involved in ubiquitination and subsequent proteasomal degradation of target proteins. Together with CUL1, RBX1 and a F-box protein, it forms a SCF E3 ubiquitin ligase complex. The functional specificity of this complex depends on the type of F-box protein. In the SCF complex, it serves as an adapter that links the F-box protein to CUL1.</text>
</comment>
<dbReference type="Pfam" id="PF01466">
    <property type="entry name" value="Skp1"/>
    <property type="match status" value="1"/>
</dbReference>
<dbReference type="InterPro" id="IPR016897">
    <property type="entry name" value="SKP1"/>
</dbReference>
<evidence type="ECO:0000256" key="3">
    <source>
        <dbReference type="ARBA" id="ARBA00009993"/>
    </source>
</evidence>
<dbReference type="SUPFAM" id="SSF81382">
    <property type="entry name" value="Skp1 dimerisation domain-like"/>
    <property type="match status" value="1"/>
</dbReference>
<evidence type="ECO:0000259" key="8">
    <source>
        <dbReference type="Pfam" id="PF01466"/>
    </source>
</evidence>
<comment type="subcellular location">
    <subcellularLocation>
        <location evidence="1">Nucleus</location>
    </subcellularLocation>
</comment>
<evidence type="ECO:0000256" key="4">
    <source>
        <dbReference type="ARBA" id="ARBA00022786"/>
    </source>
</evidence>
<comment type="pathway">
    <text evidence="2 7">Protein modification; protein ubiquitination.</text>
</comment>
<feature type="domain" description="SKP1 component POZ" evidence="9">
    <location>
        <begin position="1"/>
        <end position="60"/>
    </location>
</feature>
<dbReference type="Pfam" id="PF03931">
    <property type="entry name" value="Skp1_POZ"/>
    <property type="match status" value="1"/>
</dbReference>
<dbReference type="PIRSF" id="PIRSF028729">
    <property type="entry name" value="E3_ubiquit_lig_SCF_Skp"/>
    <property type="match status" value="1"/>
</dbReference>
<dbReference type="FunFam" id="3.30.710.10:FF:000170">
    <property type="entry name" value="SKP1-like protein 5"/>
    <property type="match status" value="1"/>
</dbReference>
<protein>
    <recommendedName>
        <fullName evidence="7">SKP1-like protein</fullName>
    </recommendedName>
</protein>
<evidence type="ECO:0000256" key="1">
    <source>
        <dbReference type="ARBA" id="ARBA00004123"/>
    </source>
</evidence>
<comment type="similarity">
    <text evidence="3 7">Belongs to the SKP1 family.</text>
</comment>
<dbReference type="AlphaFoldDB" id="A0A0P0CJ87"/>
<dbReference type="InterPro" id="IPR016073">
    <property type="entry name" value="Skp1_comp_POZ"/>
</dbReference>
<evidence type="ECO:0000256" key="2">
    <source>
        <dbReference type="ARBA" id="ARBA00004906"/>
    </source>
</evidence>
<dbReference type="GO" id="GO:0006511">
    <property type="term" value="P:ubiquitin-dependent protein catabolic process"/>
    <property type="evidence" value="ECO:0007669"/>
    <property type="project" value="InterPro"/>
</dbReference>
<organism evidence="10">
    <name type="scientific">Catharanthus roseus</name>
    <name type="common">Madagascar periwinkle</name>
    <name type="synonym">Vinca rosea</name>
    <dbReference type="NCBI Taxonomy" id="4058"/>
    <lineage>
        <taxon>Eukaryota</taxon>
        <taxon>Viridiplantae</taxon>
        <taxon>Streptophyta</taxon>
        <taxon>Embryophyta</taxon>
        <taxon>Tracheophyta</taxon>
        <taxon>Spermatophyta</taxon>
        <taxon>Magnoliopsida</taxon>
        <taxon>eudicotyledons</taxon>
        <taxon>Gunneridae</taxon>
        <taxon>Pentapetalae</taxon>
        <taxon>asterids</taxon>
        <taxon>lamiids</taxon>
        <taxon>Gentianales</taxon>
        <taxon>Apocynaceae</taxon>
        <taxon>Rauvolfioideae</taxon>
        <taxon>Vinceae</taxon>
        <taxon>Catharanthinae</taxon>
        <taxon>Catharanthus</taxon>
    </lineage>
</organism>
<dbReference type="GO" id="GO:0016567">
    <property type="term" value="P:protein ubiquitination"/>
    <property type="evidence" value="ECO:0007669"/>
    <property type="project" value="UniProtKB-UniRule"/>
</dbReference>
<name>A0A0P0CJ87_CATRO</name>
<feature type="domain" description="SKP1 component dimerisation" evidence="8">
    <location>
        <begin position="99"/>
        <end position="147"/>
    </location>
</feature>